<reference evidence="3 4" key="1">
    <citation type="submission" date="2019-08" db="EMBL/GenBank/DDBJ databases">
        <title>Draft genome sequences of two oriental melons (Cucumis melo L. var makuwa).</title>
        <authorList>
            <person name="Kwon S.-Y."/>
        </authorList>
    </citation>
    <scope>NUCLEOTIDE SEQUENCE [LARGE SCALE GENOMIC DNA]</scope>
    <source>
        <strain evidence="4">cv. Chang Bougi</strain>
        <strain evidence="3">cv. SW 3</strain>
        <tissue evidence="2">Leaf</tissue>
    </source>
</reference>
<dbReference type="AlphaFoldDB" id="A0A5D3D641"/>
<dbReference type="EMBL" id="SSTD01007345">
    <property type="protein sequence ID" value="TYK19028.1"/>
    <property type="molecule type" value="Genomic_DNA"/>
</dbReference>
<dbReference type="EMBL" id="SSTE01018788">
    <property type="protein sequence ID" value="KAA0037950.1"/>
    <property type="molecule type" value="Genomic_DNA"/>
</dbReference>
<name>A0A5D3D641_CUCMM</name>
<evidence type="ECO:0000313" key="1">
    <source>
        <dbReference type="EMBL" id="KAA0037950.1"/>
    </source>
</evidence>
<dbReference type="Proteomes" id="UP000321947">
    <property type="component" value="Unassembled WGS sequence"/>
</dbReference>
<gene>
    <name evidence="2" type="ORF">E5676_scaffold154G00550</name>
    <name evidence="1" type="ORF">E6C27_scaffold36G001310</name>
</gene>
<proteinExistence type="predicted"/>
<sequence>MRFISSTTRLLSSSRPSTLMITMGHDVALSPWHCEPRANSVSSMTFLMSTITADALIGDVATTLLKQEGMSVLTYFTQLNSLWDELSSIIPFSLCVCGNEKCITEQQNQDHAIEFL</sequence>
<organism evidence="2 4">
    <name type="scientific">Cucumis melo var. makuwa</name>
    <name type="common">Oriental melon</name>
    <dbReference type="NCBI Taxonomy" id="1194695"/>
    <lineage>
        <taxon>Eukaryota</taxon>
        <taxon>Viridiplantae</taxon>
        <taxon>Streptophyta</taxon>
        <taxon>Embryophyta</taxon>
        <taxon>Tracheophyta</taxon>
        <taxon>Spermatophyta</taxon>
        <taxon>Magnoliopsida</taxon>
        <taxon>eudicotyledons</taxon>
        <taxon>Gunneridae</taxon>
        <taxon>Pentapetalae</taxon>
        <taxon>rosids</taxon>
        <taxon>fabids</taxon>
        <taxon>Cucurbitales</taxon>
        <taxon>Cucurbitaceae</taxon>
        <taxon>Benincaseae</taxon>
        <taxon>Cucumis</taxon>
    </lineage>
</organism>
<evidence type="ECO:0000313" key="2">
    <source>
        <dbReference type="EMBL" id="TYK19028.1"/>
    </source>
</evidence>
<protein>
    <submittedName>
        <fullName evidence="2">Integrase, catalytic core</fullName>
    </submittedName>
</protein>
<dbReference type="OrthoDB" id="1423445at2759"/>
<dbReference type="Proteomes" id="UP000321393">
    <property type="component" value="Unassembled WGS sequence"/>
</dbReference>
<accession>A0A5D3D641</accession>
<comment type="caution">
    <text evidence="2">The sequence shown here is derived from an EMBL/GenBank/DDBJ whole genome shotgun (WGS) entry which is preliminary data.</text>
</comment>
<evidence type="ECO:0000313" key="4">
    <source>
        <dbReference type="Proteomes" id="UP000321947"/>
    </source>
</evidence>
<evidence type="ECO:0000313" key="3">
    <source>
        <dbReference type="Proteomes" id="UP000321393"/>
    </source>
</evidence>